<dbReference type="PANTHER" id="PTHR35936">
    <property type="entry name" value="MEMBRANE-BOUND LYTIC MUREIN TRANSGLYCOSYLASE F"/>
    <property type="match status" value="1"/>
</dbReference>
<reference evidence="4 5" key="1">
    <citation type="submission" date="2021-03" db="EMBL/GenBank/DDBJ databases">
        <title>Genomic Encyclopedia of Type Strains, Phase IV (KMG-IV): sequencing the most valuable type-strain genomes for metagenomic binning, comparative biology and taxonomic classification.</title>
        <authorList>
            <person name="Goeker M."/>
        </authorList>
    </citation>
    <scope>NUCLEOTIDE SEQUENCE [LARGE SCALE GENOMIC DNA]</scope>
    <source>
        <strain evidence="4 5">DSM 13372</strain>
    </source>
</reference>
<sequence length="304" mass="32697">MLNPAFSGTPIRQFRIKPKKGEPMRIRTIVAAFTTAAALFASASLGQADDLTDRAKAGKPIRIGFAHEIPWAYPGDKNEPLGFANALALGVLKSMGYTNIEPVVTDWGGLIPGLQAGRFDIITGGMYITGKRCANVSFAEPMGKFGDSFIVKKGNPKGIHTYQDIKKNDATMATVSGFVNVDAALKEGIAEDKIMQVPGLTEVLAAVKAGRADAGAGNDFAMKDLAKSAPDEIEVTDSAALPEWTFNWVAIAFRPEDKDFLKAYNEAQAKYLGTPEMLEAVGKFQYTKAQLPGDAKTDWICANR</sequence>
<name>A0ABS4R837_9HYPH</name>
<feature type="domain" description="Solute-binding protein family 3/N-terminal" evidence="3">
    <location>
        <begin position="60"/>
        <end position="275"/>
    </location>
</feature>
<gene>
    <name evidence="4" type="ORF">J2Z31_005593</name>
</gene>
<proteinExistence type="predicted"/>
<evidence type="ECO:0000256" key="1">
    <source>
        <dbReference type="ARBA" id="ARBA00004418"/>
    </source>
</evidence>
<evidence type="ECO:0000313" key="4">
    <source>
        <dbReference type="EMBL" id="MBP2239052.1"/>
    </source>
</evidence>
<keyword evidence="2" id="KW-0732">Signal</keyword>
<evidence type="ECO:0000256" key="2">
    <source>
        <dbReference type="ARBA" id="ARBA00022729"/>
    </source>
</evidence>
<dbReference type="SMART" id="SM00062">
    <property type="entry name" value="PBPb"/>
    <property type="match status" value="1"/>
</dbReference>
<accession>A0ABS4R837</accession>
<dbReference type="Proteomes" id="UP000730739">
    <property type="component" value="Unassembled WGS sequence"/>
</dbReference>
<evidence type="ECO:0000259" key="3">
    <source>
        <dbReference type="SMART" id="SM00062"/>
    </source>
</evidence>
<dbReference type="InterPro" id="IPR001638">
    <property type="entry name" value="Solute-binding_3/MltF_N"/>
</dbReference>
<comment type="subcellular location">
    <subcellularLocation>
        <location evidence="1">Periplasm</location>
    </subcellularLocation>
</comment>
<keyword evidence="5" id="KW-1185">Reference proteome</keyword>
<dbReference type="NCBIfam" id="TIGR02995">
    <property type="entry name" value="ectoine_ehuB"/>
    <property type="match status" value="1"/>
</dbReference>
<organism evidence="4 5">
    <name type="scientific">Sinorhizobium kostiense</name>
    <dbReference type="NCBI Taxonomy" id="76747"/>
    <lineage>
        <taxon>Bacteria</taxon>
        <taxon>Pseudomonadati</taxon>
        <taxon>Pseudomonadota</taxon>
        <taxon>Alphaproteobacteria</taxon>
        <taxon>Hyphomicrobiales</taxon>
        <taxon>Rhizobiaceae</taxon>
        <taxon>Sinorhizobium/Ensifer group</taxon>
        <taxon>Sinorhizobium</taxon>
    </lineage>
</organism>
<dbReference type="Pfam" id="PF00497">
    <property type="entry name" value="SBP_bac_3"/>
    <property type="match status" value="1"/>
</dbReference>
<protein>
    <submittedName>
        <fullName evidence="4">Polar amino acid transport system substrate-binding protein</fullName>
    </submittedName>
</protein>
<dbReference type="SUPFAM" id="SSF53850">
    <property type="entry name" value="Periplasmic binding protein-like II"/>
    <property type="match status" value="1"/>
</dbReference>
<dbReference type="PANTHER" id="PTHR35936:SF17">
    <property type="entry name" value="ARGININE-BINDING EXTRACELLULAR PROTEIN ARTP"/>
    <property type="match status" value="1"/>
</dbReference>
<dbReference type="EMBL" id="JAGILA010000010">
    <property type="protein sequence ID" value="MBP2239052.1"/>
    <property type="molecule type" value="Genomic_DNA"/>
</dbReference>
<comment type="caution">
    <text evidence="4">The sequence shown here is derived from an EMBL/GenBank/DDBJ whole genome shotgun (WGS) entry which is preliminary data.</text>
</comment>
<dbReference type="InterPro" id="IPR014337">
    <property type="entry name" value="Ectoine_EhuB"/>
</dbReference>
<dbReference type="Gene3D" id="3.40.190.10">
    <property type="entry name" value="Periplasmic binding protein-like II"/>
    <property type="match status" value="2"/>
</dbReference>
<dbReference type="RefSeq" id="WP_234939705.1">
    <property type="nucleotide sequence ID" value="NZ_JAGILA010000010.1"/>
</dbReference>
<evidence type="ECO:0000313" key="5">
    <source>
        <dbReference type="Proteomes" id="UP000730739"/>
    </source>
</evidence>